<accession>A0A157PUW0</accession>
<evidence type="ECO:0000256" key="1">
    <source>
        <dbReference type="SAM" id="SignalP"/>
    </source>
</evidence>
<keyword evidence="3" id="KW-1185">Reference proteome</keyword>
<keyword evidence="2" id="KW-0449">Lipoprotein</keyword>
<evidence type="ECO:0000313" key="3">
    <source>
        <dbReference type="Proteomes" id="UP000076825"/>
    </source>
</evidence>
<dbReference type="Proteomes" id="UP000076825">
    <property type="component" value="Chromosome 1"/>
</dbReference>
<dbReference type="AlphaFoldDB" id="A0A157PUW0"/>
<keyword evidence="1" id="KW-0732">Signal</keyword>
<gene>
    <name evidence="2" type="ORF">SAMEA3906487_00207</name>
</gene>
<dbReference type="OrthoDB" id="8962020at2"/>
<dbReference type="EMBL" id="LT546645">
    <property type="protein sequence ID" value="SAI66329.1"/>
    <property type="molecule type" value="Genomic_DNA"/>
</dbReference>
<reference evidence="2 3" key="1">
    <citation type="submission" date="2016-04" db="EMBL/GenBank/DDBJ databases">
        <authorList>
            <consortium name="Pathogen Informatics"/>
        </authorList>
    </citation>
    <scope>NUCLEOTIDE SEQUENCE [LARGE SCALE GENOMIC DNA]</scope>
    <source>
        <strain evidence="2 3">H044680328</strain>
    </source>
</reference>
<organism evidence="2 3">
    <name type="scientific">Bordetella trematum</name>
    <dbReference type="NCBI Taxonomy" id="123899"/>
    <lineage>
        <taxon>Bacteria</taxon>
        <taxon>Pseudomonadati</taxon>
        <taxon>Pseudomonadota</taxon>
        <taxon>Betaproteobacteria</taxon>
        <taxon>Burkholderiales</taxon>
        <taxon>Alcaligenaceae</taxon>
        <taxon>Bordetella</taxon>
    </lineage>
</organism>
<dbReference type="STRING" id="123899.SAMEA3906487_00207"/>
<dbReference type="PATRIC" id="fig|123899.6.peg.192"/>
<sequence length="172" mass="19505">MTPFSRLVRLLALGGMAATLAACTPMNKLPPGTPYATVISDYGQPNFRCQWPDGVERVIWTQQPMGQYAWGTNLLPDGRVEKIEALLTDAHFKRLGEGVWTPERVRCEFGPPADISDVGLPNVRQTVWAYRYLESGVWNSLMYVYFGHDGKHVTRFHPGPDPMYEDKSWGWM</sequence>
<evidence type="ECO:0000313" key="2">
    <source>
        <dbReference type="EMBL" id="SAI66329.1"/>
    </source>
</evidence>
<protein>
    <submittedName>
        <fullName evidence="2">Lipoprotein</fullName>
    </submittedName>
</protein>
<feature type="signal peptide" evidence="1">
    <location>
        <begin position="1"/>
        <end position="21"/>
    </location>
</feature>
<dbReference type="GeneID" id="56588378"/>
<dbReference type="RefSeq" id="WP_025516620.1">
    <property type="nucleotide sequence ID" value="NZ_CP016340.1"/>
</dbReference>
<name>A0A157PUW0_9BORD</name>
<dbReference type="PROSITE" id="PS51257">
    <property type="entry name" value="PROKAR_LIPOPROTEIN"/>
    <property type="match status" value="1"/>
</dbReference>
<dbReference type="eggNOG" id="ENOG5033NIZ">
    <property type="taxonomic scope" value="Bacteria"/>
</dbReference>
<dbReference type="KEGG" id="btrm:SAMEA390648700207"/>
<feature type="chain" id="PRO_5009816591" evidence="1">
    <location>
        <begin position="22"/>
        <end position="172"/>
    </location>
</feature>
<proteinExistence type="predicted"/>